<feature type="non-terminal residue" evidence="5">
    <location>
        <position position="134"/>
    </location>
</feature>
<dbReference type="EMBL" id="MU005977">
    <property type="protein sequence ID" value="KAF2860870.1"/>
    <property type="molecule type" value="Genomic_DNA"/>
</dbReference>
<evidence type="ECO:0000256" key="1">
    <source>
        <dbReference type="ARBA" id="ARBA00004496"/>
    </source>
</evidence>
<dbReference type="GO" id="GO:0008047">
    <property type="term" value="F:enzyme activator activity"/>
    <property type="evidence" value="ECO:0007669"/>
    <property type="project" value="InterPro"/>
</dbReference>
<comment type="subcellular location">
    <subcellularLocation>
        <location evidence="1">Cytoplasm</location>
    </subcellularLocation>
</comment>
<sequence>MPPENPNPNAESDTKSLNLRVLRRIVPSIDEIIMIAPFVVLYSFSSEGQAWDSAECEGALFLCSTKGSAKNVGNDTIPAGETSSGYTTVVLNRKSLSNLILPLAAVSGVDFDPQKKFIMLEVASGVAGFWVYED</sequence>
<dbReference type="PANTHER" id="PTHR16290:SF0">
    <property type="entry name" value="DECAPPING PROTEIN 1, ISOFORM A"/>
    <property type="match status" value="1"/>
</dbReference>
<dbReference type="OrthoDB" id="440673at2759"/>
<dbReference type="PANTHER" id="PTHR16290">
    <property type="entry name" value="TRANSCRIPTION FACTOR SMIF DECAPPING ENZYME DCP1"/>
    <property type="match status" value="1"/>
</dbReference>
<dbReference type="GO" id="GO:0000290">
    <property type="term" value="P:deadenylation-dependent decapping of nuclear-transcribed mRNA"/>
    <property type="evidence" value="ECO:0007669"/>
    <property type="project" value="InterPro"/>
</dbReference>
<keyword evidence="4" id="KW-0507">mRNA processing</keyword>
<reference evidence="5" key="1">
    <citation type="journal article" date="2020" name="Stud. Mycol.">
        <title>101 Dothideomycetes genomes: a test case for predicting lifestyles and emergence of pathogens.</title>
        <authorList>
            <person name="Haridas S."/>
            <person name="Albert R."/>
            <person name="Binder M."/>
            <person name="Bloem J."/>
            <person name="Labutti K."/>
            <person name="Salamov A."/>
            <person name="Andreopoulos B."/>
            <person name="Baker S."/>
            <person name="Barry K."/>
            <person name="Bills G."/>
            <person name="Bluhm B."/>
            <person name="Cannon C."/>
            <person name="Castanera R."/>
            <person name="Culley D."/>
            <person name="Daum C."/>
            <person name="Ezra D."/>
            <person name="Gonzalez J."/>
            <person name="Henrissat B."/>
            <person name="Kuo A."/>
            <person name="Liang C."/>
            <person name="Lipzen A."/>
            <person name="Lutzoni F."/>
            <person name="Magnuson J."/>
            <person name="Mondo S."/>
            <person name="Nolan M."/>
            <person name="Ohm R."/>
            <person name="Pangilinan J."/>
            <person name="Park H.-J."/>
            <person name="Ramirez L."/>
            <person name="Alfaro M."/>
            <person name="Sun H."/>
            <person name="Tritt A."/>
            <person name="Yoshinaga Y."/>
            <person name="Zwiers L.-H."/>
            <person name="Turgeon B."/>
            <person name="Goodwin S."/>
            <person name="Spatafora J."/>
            <person name="Crous P."/>
            <person name="Grigoriev I."/>
        </authorList>
    </citation>
    <scope>NUCLEOTIDE SEQUENCE</scope>
    <source>
        <strain evidence="5">CBS 480.64</strain>
    </source>
</reference>
<dbReference type="GO" id="GO:0006397">
    <property type="term" value="P:mRNA processing"/>
    <property type="evidence" value="ECO:0007669"/>
    <property type="project" value="UniProtKB-KW"/>
</dbReference>
<organism evidence="5 6">
    <name type="scientific">Piedraia hortae CBS 480.64</name>
    <dbReference type="NCBI Taxonomy" id="1314780"/>
    <lineage>
        <taxon>Eukaryota</taxon>
        <taxon>Fungi</taxon>
        <taxon>Dikarya</taxon>
        <taxon>Ascomycota</taxon>
        <taxon>Pezizomycotina</taxon>
        <taxon>Dothideomycetes</taxon>
        <taxon>Dothideomycetidae</taxon>
        <taxon>Capnodiales</taxon>
        <taxon>Piedraiaceae</taxon>
        <taxon>Piedraia</taxon>
    </lineage>
</organism>
<evidence type="ECO:0000313" key="6">
    <source>
        <dbReference type="Proteomes" id="UP000799421"/>
    </source>
</evidence>
<evidence type="ECO:0000256" key="3">
    <source>
        <dbReference type="ARBA" id="ARBA00022490"/>
    </source>
</evidence>
<gene>
    <name evidence="5" type="ORF">K470DRAFT_216287</name>
</gene>
<protein>
    <submittedName>
        <fullName evidence="5">PH domain-like protein</fullName>
    </submittedName>
</protein>
<evidence type="ECO:0000313" key="5">
    <source>
        <dbReference type="EMBL" id="KAF2860870.1"/>
    </source>
</evidence>
<dbReference type="SUPFAM" id="SSF50729">
    <property type="entry name" value="PH domain-like"/>
    <property type="match status" value="1"/>
</dbReference>
<evidence type="ECO:0000256" key="4">
    <source>
        <dbReference type="ARBA" id="ARBA00022664"/>
    </source>
</evidence>
<dbReference type="AlphaFoldDB" id="A0A6A7C032"/>
<dbReference type="GO" id="GO:0000932">
    <property type="term" value="C:P-body"/>
    <property type="evidence" value="ECO:0007669"/>
    <property type="project" value="TreeGrafter"/>
</dbReference>
<keyword evidence="3" id="KW-0963">Cytoplasm</keyword>
<dbReference type="Pfam" id="PF06058">
    <property type="entry name" value="DCP1"/>
    <property type="match status" value="1"/>
</dbReference>
<dbReference type="InterPro" id="IPR010334">
    <property type="entry name" value="Dcp1"/>
</dbReference>
<dbReference type="GO" id="GO:0031087">
    <property type="term" value="P:deadenylation-independent decapping of nuclear-transcribed mRNA"/>
    <property type="evidence" value="ECO:0007669"/>
    <property type="project" value="TreeGrafter"/>
</dbReference>
<proteinExistence type="inferred from homology"/>
<dbReference type="InterPro" id="IPR011993">
    <property type="entry name" value="PH-like_dom_sf"/>
</dbReference>
<accession>A0A6A7C032</accession>
<evidence type="ECO:0000256" key="2">
    <source>
        <dbReference type="ARBA" id="ARBA00008778"/>
    </source>
</evidence>
<name>A0A6A7C032_9PEZI</name>
<dbReference type="Proteomes" id="UP000799421">
    <property type="component" value="Unassembled WGS sequence"/>
</dbReference>
<dbReference type="GO" id="GO:0003729">
    <property type="term" value="F:mRNA binding"/>
    <property type="evidence" value="ECO:0007669"/>
    <property type="project" value="TreeGrafter"/>
</dbReference>
<comment type="similarity">
    <text evidence="2">Belongs to the DCP1 family.</text>
</comment>
<keyword evidence="6" id="KW-1185">Reference proteome</keyword>
<dbReference type="Gene3D" id="2.30.29.30">
    <property type="entry name" value="Pleckstrin-homology domain (PH domain)/Phosphotyrosine-binding domain (PTB)"/>
    <property type="match status" value="1"/>
</dbReference>